<feature type="binding site" evidence="3">
    <location>
        <position position="81"/>
    </location>
    <ligand>
        <name>Zn(2+)</name>
        <dbReference type="ChEBI" id="CHEBI:29105"/>
        <label>1</label>
    </ligand>
</feature>
<dbReference type="NCBIfam" id="NF006771">
    <property type="entry name" value="PRK09290.1-5"/>
    <property type="match status" value="1"/>
</dbReference>
<dbReference type="eggNOG" id="COG0624">
    <property type="taxonomic scope" value="Bacteria"/>
</dbReference>
<dbReference type="NCBIfam" id="NF006768">
    <property type="entry name" value="PRK09290.1-1"/>
    <property type="match status" value="1"/>
</dbReference>
<dbReference type="Gene3D" id="3.30.70.360">
    <property type="match status" value="1"/>
</dbReference>
<dbReference type="InterPro" id="IPR011650">
    <property type="entry name" value="Peptidase_M20_dimer"/>
</dbReference>
<feature type="domain" description="Peptidase M20 dimerisation" evidence="5">
    <location>
        <begin position="212"/>
        <end position="311"/>
    </location>
</feature>
<sequence>MSEVLQEKIAQLIERVADKASDSKGGITRLLYSKEWLDTQMELKKIMEEEGLITYFDEVGNLYGRIQGNKNPEETIMTGSHVDTVINGGKYDGMYGIIAGIVALSQLKDKYGQACRNIEVVSFAEEEGSRFPTVFWGSKNFLGCGDKEEVEHIQDGDGIAFTDAMHKAGFEFRNSSRDKRSDVKAFLEAHIEQGNILEMERKEIGIVDSIAGQRRYKVEVTGTANHAGTTPMEYRRDAFYATSKMISNILDKARAYGSPLVATAGFIEIKPNVGNVVPGKAEFSLDIRHTDEEFLKKYTDEIVLFMNETAKECNVEVDIHMWMDESPVQMDKEIVACIEKVCVDRKVNYRVMNSGAGHDSQLIAKQIPTAMIFVPSRGGISHNPKEYTAPQYLEKGVEVLVDSIYQLAYK</sequence>
<comment type="cofactor">
    <cofactor evidence="3">
        <name>Zn(2+)</name>
        <dbReference type="ChEBI" id="CHEBI:29105"/>
    </cofactor>
    <text evidence="3">Binds 2 Zn(2+) ions per subunit.</text>
</comment>
<feature type="binding site" evidence="3">
    <location>
        <position position="92"/>
    </location>
    <ligand>
        <name>Zn(2+)</name>
        <dbReference type="ChEBI" id="CHEBI:29105"/>
        <label>2</label>
    </ligand>
</feature>
<dbReference type="SUPFAM" id="SSF53187">
    <property type="entry name" value="Zn-dependent exopeptidases"/>
    <property type="match status" value="1"/>
</dbReference>
<proteinExistence type="inferred from homology"/>
<dbReference type="GO" id="GO:0046872">
    <property type="term" value="F:metal ion binding"/>
    <property type="evidence" value="ECO:0007669"/>
    <property type="project" value="UniProtKB-KW"/>
</dbReference>
<feature type="binding site" evidence="4">
    <location>
        <position position="275"/>
    </location>
    <ligand>
        <name>allantoate</name>
        <dbReference type="ChEBI" id="CHEBI:17536"/>
    </ligand>
</feature>
<evidence type="ECO:0000256" key="3">
    <source>
        <dbReference type="PIRSR" id="PIRSR001235-1"/>
    </source>
</evidence>
<dbReference type="EMBL" id="FOOE01000004">
    <property type="protein sequence ID" value="SFF61360.1"/>
    <property type="molecule type" value="Genomic_DNA"/>
</dbReference>
<feature type="binding site" evidence="4">
    <location>
        <position position="288"/>
    </location>
    <ligand>
        <name>allantoate</name>
        <dbReference type="ChEBI" id="CHEBI:17536"/>
    </ligand>
</feature>
<evidence type="ECO:0000256" key="4">
    <source>
        <dbReference type="PIRSR" id="PIRSR001235-2"/>
    </source>
</evidence>
<dbReference type="Pfam" id="PF01546">
    <property type="entry name" value="Peptidase_M20"/>
    <property type="match status" value="1"/>
</dbReference>
<dbReference type="PIRSF" id="PIRSF001235">
    <property type="entry name" value="Amidase_carbamoylase"/>
    <property type="match status" value="1"/>
</dbReference>
<dbReference type="PANTHER" id="PTHR32494:SF5">
    <property type="entry name" value="ALLANTOATE AMIDOHYDROLASE"/>
    <property type="match status" value="1"/>
</dbReference>
<evidence type="ECO:0000313" key="6">
    <source>
        <dbReference type="EMBL" id="SFF61360.1"/>
    </source>
</evidence>
<keyword evidence="2" id="KW-0378">Hydrolase</keyword>
<evidence type="ECO:0000256" key="1">
    <source>
        <dbReference type="ARBA" id="ARBA00006153"/>
    </source>
</evidence>
<dbReference type="Pfam" id="PF07687">
    <property type="entry name" value="M20_dimer"/>
    <property type="match status" value="1"/>
</dbReference>
<name>A0A1I2K5A8_9CLOT</name>
<feature type="binding site" evidence="3">
    <location>
        <position position="190"/>
    </location>
    <ligand>
        <name>Zn(2+)</name>
        <dbReference type="ChEBI" id="CHEBI:29105"/>
        <label>1</label>
    </ligand>
</feature>
<feature type="binding site" evidence="3">
    <location>
        <position position="92"/>
    </location>
    <ligand>
        <name>Zn(2+)</name>
        <dbReference type="ChEBI" id="CHEBI:29105"/>
        <label>1</label>
    </ligand>
</feature>
<dbReference type="OrthoDB" id="9808195at2"/>
<dbReference type="Gene3D" id="3.40.630.10">
    <property type="entry name" value="Zn peptidases"/>
    <property type="match status" value="1"/>
</dbReference>
<accession>A0A1I2K5A8</accession>
<dbReference type="NCBIfam" id="TIGR01879">
    <property type="entry name" value="hydantase"/>
    <property type="match status" value="1"/>
</dbReference>
<reference evidence="6 7" key="1">
    <citation type="submission" date="2016-10" db="EMBL/GenBank/DDBJ databases">
        <authorList>
            <person name="de Groot N.N."/>
        </authorList>
    </citation>
    <scope>NUCLEOTIDE SEQUENCE [LARGE SCALE GENOMIC DNA]</scope>
    <source>
        <strain evidence="6 7">NLAE-zl-G419</strain>
    </source>
</reference>
<organism evidence="6 7">
    <name type="scientific">Clostridium cadaveris</name>
    <dbReference type="NCBI Taxonomy" id="1529"/>
    <lineage>
        <taxon>Bacteria</taxon>
        <taxon>Bacillati</taxon>
        <taxon>Bacillota</taxon>
        <taxon>Clostridia</taxon>
        <taxon>Eubacteriales</taxon>
        <taxon>Clostridiaceae</taxon>
        <taxon>Clostridium</taxon>
    </lineage>
</organism>
<gene>
    <name evidence="6" type="ORF">SAMN04487885_10487</name>
</gene>
<dbReference type="InterPro" id="IPR010158">
    <property type="entry name" value="Amidase_Cbmase"/>
</dbReference>
<evidence type="ECO:0000259" key="5">
    <source>
        <dbReference type="Pfam" id="PF07687"/>
    </source>
</evidence>
<keyword evidence="7" id="KW-1185">Reference proteome</keyword>
<keyword evidence="3" id="KW-0479">Metal-binding</keyword>
<dbReference type="STRING" id="1529.SAMN04487885_10487"/>
<dbReference type="RefSeq" id="WP_027637481.1">
    <property type="nucleotide sequence ID" value="NZ_BAAACD010000045.1"/>
</dbReference>
<dbReference type="Proteomes" id="UP000182135">
    <property type="component" value="Unassembled WGS sequence"/>
</dbReference>
<dbReference type="InterPro" id="IPR036264">
    <property type="entry name" value="Bact_exopeptidase_dim_dom"/>
</dbReference>
<evidence type="ECO:0000313" key="7">
    <source>
        <dbReference type="Proteomes" id="UP000182135"/>
    </source>
</evidence>
<keyword evidence="3" id="KW-0862">Zinc</keyword>
<comment type="similarity">
    <text evidence="1">Belongs to the peptidase M20 family.</text>
</comment>
<evidence type="ECO:0000256" key="2">
    <source>
        <dbReference type="ARBA" id="ARBA00022801"/>
    </source>
</evidence>
<dbReference type="CDD" id="cd03884">
    <property type="entry name" value="M20_bAS"/>
    <property type="match status" value="1"/>
</dbReference>
<feature type="binding site" evidence="3">
    <location>
        <position position="382"/>
    </location>
    <ligand>
        <name>Zn(2+)</name>
        <dbReference type="ChEBI" id="CHEBI:29105"/>
        <label>2</label>
    </ligand>
</feature>
<dbReference type="GO" id="GO:0016813">
    <property type="term" value="F:hydrolase activity, acting on carbon-nitrogen (but not peptide) bonds, in linear amidines"/>
    <property type="evidence" value="ECO:0007669"/>
    <property type="project" value="InterPro"/>
</dbReference>
<dbReference type="AlphaFoldDB" id="A0A1I2K5A8"/>
<dbReference type="PANTHER" id="PTHR32494">
    <property type="entry name" value="ALLANTOATE DEIMINASE-RELATED"/>
    <property type="match status" value="1"/>
</dbReference>
<protein>
    <submittedName>
        <fullName evidence="6">Allantoate deiminase</fullName>
    </submittedName>
</protein>
<dbReference type="SUPFAM" id="SSF55031">
    <property type="entry name" value="Bacterial exopeptidase dimerisation domain"/>
    <property type="match status" value="1"/>
</dbReference>
<feature type="binding site" evidence="4">
    <location>
        <position position="215"/>
    </location>
    <ligand>
        <name>allantoate</name>
        <dbReference type="ChEBI" id="CHEBI:17536"/>
    </ligand>
</feature>
<feature type="binding site" evidence="3">
    <location>
        <position position="127"/>
    </location>
    <ligand>
        <name>Zn(2+)</name>
        <dbReference type="ChEBI" id="CHEBI:29105"/>
        <label>2</label>
    </ligand>
</feature>
<dbReference type="InterPro" id="IPR002933">
    <property type="entry name" value="Peptidase_M20"/>
</dbReference>